<dbReference type="AlphaFoldDB" id="A0A1F7ID75"/>
<dbReference type="STRING" id="1802056.A2954_06870"/>
<sequence length="426" mass="48443">MVGEYSRFPTSSLLRSAVLSGIYRATHLDIEYLRHCSVDFNFDLINEKIWNNNWVITKITGNILPGEYVLLGSAIRGFSKKENFILTRCIQRIGNCLVFEVGQNTSPIIVHEIEVHPAWSAKINFSNKAAPKSPENLPKVSLVTTNSSGESNLASEQILTKSHLKLDKLDSVNITINEPSYSTNPGMPDGRIAEAIRNRTTSIKLGDFDDIKFENSDLFLEQDVLITKYGIPLIISDFHSKDTVHLPLLAALGLIPNEIPTMDWLDAHHDKYFPEKLPRKLKEANFPLTLAQAKAITRRMNVGWAAFFLNVQMFDIVDQASRIMPMPEATAVNLFETTNPFARKIKGRTHILNFDLDLVVDYIANYEGQPQRNMEEKADEFFRFLISKGLKKQNYDAMLIYTSPYWSGNYQAIRIALNWIKKIVDN</sequence>
<dbReference type="Proteomes" id="UP000177698">
    <property type="component" value="Unassembled WGS sequence"/>
</dbReference>
<gene>
    <name evidence="1" type="ORF">A2954_06870</name>
</gene>
<protein>
    <submittedName>
        <fullName evidence="1">Uncharacterized protein</fullName>
    </submittedName>
</protein>
<proteinExistence type="predicted"/>
<name>A0A1F7ID75_9BACT</name>
<evidence type="ECO:0000313" key="2">
    <source>
        <dbReference type="Proteomes" id="UP000177698"/>
    </source>
</evidence>
<organism evidence="1 2">
    <name type="scientific">Candidatus Roizmanbacteria bacterium RIFCSPLOWO2_01_FULL_37_12</name>
    <dbReference type="NCBI Taxonomy" id="1802056"/>
    <lineage>
        <taxon>Bacteria</taxon>
        <taxon>Candidatus Roizmaniibacteriota</taxon>
    </lineage>
</organism>
<dbReference type="EMBL" id="MGAG01000013">
    <property type="protein sequence ID" value="OGK41313.1"/>
    <property type="molecule type" value="Genomic_DNA"/>
</dbReference>
<reference evidence="1 2" key="1">
    <citation type="journal article" date="2016" name="Nat. Commun.">
        <title>Thousands of microbial genomes shed light on interconnected biogeochemical processes in an aquifer system.</title>
        <authorList>
            <person name="Anantharaman K."/>
            <person name="Brown C.T."/>
            <person name="Hug L.A."/>
            <person name="Sharon I."/>
            <person name="Castelle C.J."/>
            <person name="Probst A.J."/>
            <person name="Thomas B.C."/>
            <person name="Singh A."/>
            <person name="Wilkins M.J."/>
            <person name="Karaoz U."/>
            <person name="Brodie E.L."/>
            <person name="Williams K.H."/>
            <person name="Hubbard S.S."/>
            <person name="Banfield J.F."/>
        </authorList>
    </citation>
    <scope>NUCLEOTIDE SEQUENCE [LARGE SCALE GENOMIC DNA]</scope>
</reference>
<evidence type="ECO:0000313" key="1">
    <source>
        <dbReference type="EMBL" id="OGK41313.1"/>
    </source>
</evidence>
<accession>A0A1F7ID75</accession>
<comment type="caution">
    <text evidence="1">The sequence shown here is derived from an EMBL/GenBank/DDBJ whole genome shotgun (WGS) entry which is preliminary data.</text>
</comment>